<dbReference type="AlphaFoldDB" id="A0A645DTR3"/>
<proteinExistence type="predicted"/>
<sequence>MREHAGGRRSIGKEAAPVLLSRHAQTDGILLHRDRAVAHNAIKAHARNVQDVDGMNRCSLPVSGCIDVDQAAVLIPVDFHAVWQ</sequence>
<accession>A0A645DTR3</accession>
<dbReference type="EMBL" id="VSSQ01039763">
    <property type="protein sequence ID" value="MPM92880.1"/>
    <property type="molecule type" value="Genomic_DNA"/>
</dbReference>
<gene>
    <name evidence="1" type="ORF">SDC9_140016</name>
</gene>
<reference evidence="1" key="1">
    <citation type="submission" date="2019-08" db="EMBL/GenBank/DDBJ databases">
        <authorList>
            <person name="Kucharzyk K."/>
            <person name="Murdoch R.W."/>
            <person name="Higgins S."/>
            <person name="Loffler F."/>
        </authorList>
    </citation>
    <scope>NUCLEOTIDE SEQUENCE</scope>
</reference>
<comment type="caution">
    <text evidence="1">The sequence shown here is derived from an EMBL/GenBank/DDBJ whole genome shotgun (WGS) entry which is preliminary data.</text>
</comment>
<organism evidence="1">
    <name type="scientific">bioreactor metagenome</name>
    <dbReference type="NCBI Taxonomy" id="1076179"/>
    <lineage>
        <taxon>unclassified sequences</taxon>
        <taxon>metagenomes</taxon>
        <taxon>ecological metagenomes</taxon>
    </lineage>
</organism>
<protein>
    <submittedName>
        <fullName evidence="1">Uncharacterized protein</fullName>
    </submittedName>
</protein>
<evidence type="ECO:0000313" key="1">
    <source>
        <dbReference type="EMBL" id="MPM92880.1"/>
    </source>
</evidence>
<name>A0A645DTR3_9ZZZZ</name>